<name>A0A8J4EEM6_9ACTN</name>
<proteinExistence type="predicted"/>
<comment type="caution">
    <text evidence="1">The sequence shown here is derived from an EMBL/GenBank/DDBJ whole genome shotgun (WGS) entry which is preliminary data.</text>
</comment>
<dbReference type="AlphaFoldDB" id="A0A8J4EEM6"/>
<dbReference type="Proteomes" id="UP000635606">
    <property type="component" value="Unassembled WGS sequence"/>
</dbReference>
<dbReference type="EMBL" id="BOPH01000105">
    <property type="protein sequence ID" value="GIJ72730.1"/>
    <property type="molecule type" value="Genomic_DNA"/>
</dbReference>
<keyword evidence="2" id="KW-1185">Reference proteome</keyword>
<protein>
    <submittedName>
        <fullName evidence="1">Uncharacterized protein</fullName>
    </submittedName>
</protein>
<gene>
    <name evidence="1" type="ORF">Voc01_076470</name>
</gene>
<organism evidence="1 2">
    <name type="scientific">Virgisporangium ochraceum</name>
    <dbReference type="NCBI Taxonomy" id="65505"/>
    <lineage>
        <taxon>Bacteria</taxon>
        <taxon>Bacillati</taxon>
        <taxon>Actinomycetota</taxon>
        <taxon>Actinomycetes</taxon>
        <taxon>Micromonosporales</taxon>
        <taxon>Micromonosporaceae</taxon>
        <taxon>Virgisporangium</taxon>
    </lineage>
</organism>
<evidence type="ECO:0000313" key="1">
    <source>
        <dbReference type="EMBL" id="GIJ72730.1"/>
    </source>
</evidence>
<sequence length="130" mass="13695">MIRVSKRGHQPPAGRANAHDLAWSGNIAAPIASHVDRGADACRNLPAARRVRLCGVLLPDVSAGRQVVSGGMHPGCPSGEGQRLGPGRTLHRAKCSIGPHAAPDIDDGNYDFRVVAKCGRVNRVSPRRLG</sequence>
<accession>A0A8J4EEM6</accession>
<reference evidence="1" key="1">
    <citation type="submission" date="2021-01" db="EMBL/GenBank/DDBJ databases">
        <title>Whole genome shotgun sequence of Virgisporangium ochraceum NBRC 16418.</title>
        <authorList>
            <person name="Komaki H."/>
            <person name="Tamura T."/>
        </authorList>
    </citation>
    <scope>NUCLEOTIDE SEQUENCE</scope>
    <source>
        <strain evidence="1">NBRC 16418</strain>
    </source>
</reference>
<evidence type="ECO:0000313" key="2">
    <source>
        <dbReference type="Proteomes" id="UP000635606"/>
    </source>
</evidence>